<keyword evidence="2" id="KW-1185">Reference proteome</keyword>
<organism evidence="1 2">
    <name type="scientific">Canavalia gladiata</name>
    <name type="common">Sword bean</name>
    <name type="synonym">Dolichos gladiatus</name>
    <dbReference type="NCBI Taxonomy" id="3824"/>
    <lineage>
        <taxon>Eukaryota</taxon>
        <taxon>Viridiplantae</taxon>
        <taxon>Streptophyta</taxon>
        <taxon>Embryophyta</taxon>
        <taxon>Tracheophyta</taxon>
        <taxon>Spermatophyta</taxon>
        <taxon>Magnoliopsida</taxon>
        <taxon>eudicotyledons</taxon>
        <taxon>Gunneridae</taxon>
        <taxon>Pentapetalae</taxon>
        <taxon>rosids</taxon>
        <taxon>fabids</taxon>
        <taxon>Fabales</taxon>
        <taxon>Fabaceae</taxon>
        <taxon>Papilionoideae</taxon>
        <taxon>50 kb inversion clade</taxon>
        <taxon>NPAAA clade</taxon>
        <taxon>indigoferoid/millettioid clade</taxon>
        <taxon>Phaseoleae</taxon>
        <taxon>Canavalia</taxon>
    </lineage>
</organism>
<dbReference type="EMBL" id="JAYMYQ010000003">
    <property type="protein sequence ID" value="KAK7345778.1"/>
    <property type="molecule type" value="Genomic_DNA"/>
</dbReference>
<dbReference type="Gene3D" id="1.20.1280.170">
    <property type="entry name" value="Exocyst complex component Exo70"/>
    <property type="match status" value="1"/>
</dbReference>
<sequence length="135" mass="15435">MFKLSTQLIGIFKSDFLFSKSNERSFLKRFLHNLNMGRQAESVAVTKCARERLFKLLNMYKIIRDLTLKVENLVPEECIRELNIETTSTKYRISGTDGASFPVKMSVALLPKLATKATILICCCWYCVLVWCIGA</sequence>
<protein>
    <submittedName>
        <fullName evidence="1">Uncharacterized protein</fullName>
    </submittedName>
</protein>
<reference evidence="1 2" key="1">
    <citation type="submission" date="2024-01" db="EMBL/GenBank/DDBJ databases">
        <title>The genomes of 5 underutilized Papilionoideae crops provide insights into root nodulation and disease resistanc.</title>
        <authorList>
            <person name="Jiang F."/>
        </authorList>
    </citation>
    <scope>NUCLEOTIDE SEQUENCE [LARGE SCALE GENOMIC DNA]</scope>
    <source>
        <strain evidence="1">LVBAO_FW01</strain>
        <tissue evidence="1">Leaves</tissue>
    </source>
</reference>
<gene>
    <name evidence="1" type="ORF">VNO77_16389</name>
</gene>
<comment type="caution">
    <text evidence="1">The sequence shown here is derived from an EMBL/GenBank/DDBJ whole genome shotgun (WGS) entry which is preliminary data.</text>
</comment>
<proteinExistence type="predicted"/>
<dbReference type="Proteomes" id="UP001367508">
    <property type="component" value="Unassembled WGS sequence"/>
</dbReference>
<accession>A0AAN9M5F3</accession>
<dbReference type="AlphaFoldDB" id="A0AAN9M5F3"/>
<evidence type="ECO:0000313" key="2">
    <source>
        <dbReference type="Proteomes" id="UP001367508"/>
    </source>
</evidence>
<name>A0AAN9M5F3_CANGL</name>
<evidence type="ECO:0000313" key="1">
    <source>
        <dbReference type="EMBL" id="KAK7345778.1"/>
    </source>
</evidence>